<name>F4RCU4_MELLP</name>
<protein>
    <recommendedName>
        <fullName evidence="1">Proteasome assembly chaperone 2</fullName>
    </recommendedName>
</protein>
<dbReference type="InParanoid" id="F4RCU4"/>
<reference evidence="5" key="1">
    <citation type="journal article" date="2011" name="Proc. Natl. Acad. Sci. U.S.A.">
        <title>Obligate biotrophy features unraveled by the genomic analysis of rust fungi.</title>
        <authorList>
            <person name="Duplessis S."/>
            <person name="Cuomo C.A."/>
            <person name="Lin Y.-C."/>
            <person name="Aerts A."/>
            <person name="Tisserant E."/>
            <person name="Veneault-Fourrey C."/>
            <person name="Joly D.L."/>
            <person name="Hacquard S."/>
            <person name="Amselem J."/>
            <person name="Cantarel B.L."/>
            <person name="Chiu R."/>
            <person name="Coutinho P.M."/>
            <person name="Feau N."/>
            <person name="Field M."/>
            <person name="Frey P."/>
            <person name="Gelhaye E."/>
            <person name="Goldberg J."/>
            <person name="Grabherr M.G."/>
            <person name="Kodira C.D."/>
            <person name="Kohler A."/>
            <person name="Kuees U."/>
            <person name="Lindquist E.A."/>
            <person name="Lucas S.M."/>
            <person name="Mago R."/>
            <person name="Mauceli E."/>
            <person name="Morin E."/>
            <person name="Murat C."/>
            <person name="Pangilinan J.L."/>
            <person name="Park R."/>
            <person name="Pearson M."/>
            <person name="Quesneville H."/>
            <person name="Rouhier N."/>
            <person name="Sakthikumar S."/>
            <person name="Salamov A.A."/>
            <person name="Schmutz J."/>
            <person name="Selles B."/>
            <person name="Shapiro H."/>
            <person name="Tanguay P."/>
            <person name="Tuskan G.A."/>
            <person name="Henrissat B."/>
            <person name="Van de Peer Y."/>
            <person name="Rouze P."/>
            <person name="Ellis J.G."/>
            <person name="Dodds P.N."/>
            <person name="Schein J.E."/>
            <person name="Zhong S."/>
            <person name="Hamelin R.C."/>
            <person name="Grigoriev I.V."/>
            <person name="Szabo L.J."/>
            <person name="Martin F."/>
        </authorList>
    </citation>
    <scope>NUCLEOTIDE SEQUENCE [LARGE SCALE GENOMIC DNA]</scope>
    <source>
        <strain evidence="5">98AG31 / pathotype 3-4-7</strain>
    </source>
</reference>
<evidence type="ECO:0000313" key="5">
    <source>
        <dbReference type="Proteomes" id="UP000001072"/>
    </source>
</evidence>
<evidence type="ECO:0000256" key="1">
    <source>
        <dbReference type="ARBA" id="ARBA00019186"/>
    </source>
</evidence>
<dbReference type="GO" id="GO:0005634">
    <property type="term" value="C:nucleus"/>
    <property type="evidence" value="ECO:0007669"/>
    <property type="project" value="TreeGrafter"/>
</dbReference>
<dbReference type="InterPro" id="IPR016562">
    <property type="entry name" value="Proteasome_assmbl_chp_2_euk"/>
</dbReference>
<dbReference type="RefSeq" id="XP_007406836.1">
    <property type="nucleotide sequence ID" value="XM_007406774.1"/>
</dbReference>
<organism evidence="5">
    <name type="scientific">Melampsora larici-populina (strain 98AG31 / pathotype 3-4-7)</name>
    <name type="common">Poplar leaf rust fungus</name>
    <dbReference type="NCBI Taxonomy" id="747676"/>
    <lineage>
        <taxon>Eukaryota</taxon>
        <taxon>Fungi</taxon>
        <taxon>Dikarya</taxon>
        <taxon>Basidiomycota</taxon>
        <taxon>Pucciniomycotina</taxon>
        <taxon>Pucciniomycetes</taxon>
        <taxon>Pucciniales</taxon>
        <taxon>Melampsoraceae</taxon>
        <taxon>Melampsora</taxon>
    </lineage>
</organism>
<dbReference type="PANTHER" id="PTHR12970">
    <property type="entry name" value="PROTEASOME ASSEMBLY CHAPERONE 2"/>
    <property type="match status" value="1"/>
</dbReference>
<dbReference type="STRING" id="747676.F4RCU4"/>
<dbReference type="PANTHER" id="PTHR12970:SF1">
    <property type="entry name" value="PROTEASOME ASSEMBLY CHAPERONE 2"/>
    <property type="match status" value="1"/>
</dbReference>
<dbReference type="GeneID" id="18922096"/>
<dbReference type="InterPro" id="IPR038389">
    <property type="entry name" value="PSMG2_sf"/>
</dbReference>
<dbReference type="KEGG" id="mlr:MELLADRAFT_103873"/>
<dbReference type="Proteomes" id="UP000001072">
    <property type="component" value="Unassembled WGS sequence"/>
</dbReference>
<dbReference type="eggNOG" id="KOG3112">
    <property type="taxonomic scope" value="Eukaryota"/>
</dbReference>
<evidence type="ECO:0000256" key="3">
    <source>
        <dbReference type="ARBA" id="ARBA00025745"/>
    </source>
</evidence>
<dbReference type="HOGENOM" id="CLU_062640_2_2_1"/>
<gene>
    <name evidence="4" type="ORF">MELLADRAFT_103873</name>
</gene>
<dbReference type="AlphaFoldDB" id="F4RCU4"/>
<evidence type="ECO:0000313" key="4">
    <source>
        <dbReference type="EMBL" id="EGG09782.1"/>
    </source>
</evidence>
<dbReference type="GO" id="GO:0005829">
    <property type="term" value="C:cytosol"/>
    <property type="evidence" value="ECO:0007669"/>
    <property type="project" value="TreeGrafter"/>
</dbReference>
<keyword evidence="5" id="KW-1185">Reference proteome</keyword>
<dbReference type="Gene3D" id="3.40.50.10900">
    <property type="entry name" value="PAC-like subunit"/>
    <property type="match status" value="1"/>
</dbReference>
<dbReference type="VEuPathDB" id="FungiDB:MELLADRAFT_103873"/>
<dbReference type="OrthoDB" id="10260712at2759"/>
<accession>F4RCU4</accession>
<evidence type="ECO:0000256" key="2">
    <source>
        <dbReference type="ARBA" id="ARBA00023186"/>
    </source>
</evidence>
<dbReference type="EMBL" id="GL883096">
    <property type="protein sequence ID" value="EGG09782.1"/>
    <property type="molecule type" value="Genomic_DNA"/>
</dbReference>
<dbReference type="Pfam" id="PF09754">
    <property type="entry name" value="PAC2"/>
    <property type="match status" value="1"/>
</dbReference>
<dbReference type="InterPro" id="IPR019151">
    <property type="entry name" value="Proteasome_assmbl_chaperone_2"/>
</dbReference>
<comment type="similarity">
    <text evidence="3">Belongs to the PSMG2 family.</text>
</comment>
<proteinExistence type="inferred from homology"/>
<dbReference type="GO" id="GO:0043248">
    <property type="term" value="P:proteasome assembly"/>
    <property type="evidence" value="ECO:0007669"/>
    <property type="project" value="TreeGrafter"/>
</dbReference>
<sequence>MNAIQDKETYFYPIPPSNPSIFQNSILILPIVSLGNVPQLAIDLLIQSTSFKRIGNLDPSNHIPILADSNIRPFEVYQTIDHSITILQQRSPVLKSDKQIHISRLSKWIKSQNFSSVLLLISIDSATRTDNHLNHPTNLFQLTYGTDPTELRDRLLQNFTSLIDQSSNPIPKDVPILSAGGLSRRLISKLETSNSLLIYVAEGDGRLDAKVLALEVIKLLPKAYQIKYPLLPTIKCIQNTMLPSHKALYSPRSDARIYEIYYKLELDHYETLLSQIPVVRGCPSRFQGQLTLRISLTEM</sequence>
<keyword evidence="2" id="KW-0143">Chaperone</keyword>